<gene>
    <name evidence="2" type="ORF">C8J25_1218</name>
</gene>
<proteinExistence type="predicted"/>
<dbReference type="AlphaFoldDB" id="A0A2T5TW49"/>
<reference evidence="2 3" key="1">
    <citation type="submission" date="2018-04" db="EMBL/GenBank/DDBJ databases">
        <title>Genomic Encyclopedia of Type Strains, Phase III (KMG-III): the genomes of soil and plant-associated and newly described type strains.</title>
        <authorList>
            <person name="Whitman W."/>
        </authorList>
    </citation>
    <scope>NUCLEOTIDE SEQUENCE [LARGE SCALE GENOMIC DNA]</scope>
    <source>
        <strain evidence="2 3">MA-olki</strain>
    </source>
</reference>
<sequence length="33" mass="3757">MARSRTRISFNALIITSAFSRFVLGKLVAIFIR</sequence>
<keyword evidence="1" id="KW-0812">Transmembrane</keyword>
<dbReference type="EMBL" id="QAYE01000021">
    <property type="protein sequence ID" value="PTW43451.1"/>
    <property type="molecule type" value="Genomic_DNA"/>
</dbReference>
<organism evidence="2 3">
    <name type="scientific">Sphingomonas faeni</name>
    <dbReference type="NCBI Taxonomy" id="185950"/>
    <lineage>
        <taxon>Bacteria</taxon>
        <taxon>Pseudomonadati</taxon>
        <taxon>Pseudomonadota</taxon>
        <taxon>Alphaproteobacteria</taxon>
        <taxon>Sphingomonadales</taxon>
        <taxon>Sphingomonadaceae</taxon>
        <taxon>Sphingomonas</taxon>
    </lineage>
</organism>
<dbReference type="Proteomes" id="UP000244013">
    <property type="component" value="Unassembled WGS sequence"/>
</dbReference>
<evidence type="ECO:0000313" key="3">
    <source>
        <dbReference type="Proteomes" id="UP000244013"/>
    </source>
</evidence>
<protein>
    <submittedName>
        <fullName evidence="2">Uncharacterized protein</fullName>
    </submittedName>
</protein>
<keyword evidence="1" id="KW-0472">Membrane</keyword>
<feature type="transmembrane region" description="Helical" evidence="1">
    <location>
        <begin position="12"/>
        <end position="32"/>
    </location>
</feature>
<evidence type="ECO:0000313" key="2">
    <source>
        <dbReference type="EMBL" id="PTW43451.1"/>
    </source>
</evidence>
<accession>A0A2T5TW49</accession>
<comment type="caution">
    <text evidence="2">The sequence shown here is derived from an EMBL/GenBank/DDBJ whole genome shotgun (WGS) entry which is preliminary data.</text>
</comment>
<name>A0A2T5TW49_9SPHN</name>
<evidence type="ECO:0000256" key="1">
    <source>
        <dbReference type="SAM" id="Phobius"/>
    </source>
</evidence>
<keyword evidence="1" id="KW-1133">Transmembrane helix</keyword>